<organism evidence="16">
    <name type="scientific">Streptomyces hygrospinosus subsp. beijingensis</name>
    <dbReference type="NCBI Taxonomy" id="2719566"/>
    <lineage>
        <taxon>Bacteria</taxon>
        <taxon>Bacillati</taxon>
        <taxon>Actinomycetota</taxon>
        <taxon>Actinomycetes</taxon>
        <taxon>Kitasatosporales</taxon>
        <taxon>Streptomycetaceae</taxon>
        <taxon>Streptomyces</taxon>
    </lineage>
</organism>
<dbReference type="SMART" id="SM00822">
    <property type="entry name" value="PKS_KR"/>
    <property type="match status" value="2"/>
</dbReference>
<evidence type="ECO:0000256" key="11">
    <source>
        <dbReference type="ARBA" id="ARBA00051474"/>
    </source>
</evidence>
<dbReference type="Gene3D" id="1.10.1200.10">
    <property type="entry name" value="ACP-like"/>
    <property type="match status" value="2"/>
</dbReference>
<dbReference type="GO" id="GO:0031177">
    <property type="term" value="F:phosphopantetheine binding"/>
    <property type="evidence" value="ECO:0007669"/>
    <property type="project" value="InterPro"/>
</dbReference>
<dbReference type="CDD" id="cd00833">
    <property type="entry name" value="PKS"/>
    <property type="match status" value="2"/>
</dbReference>
<feature type="compositionally biased region" description="Pro residues" evidence="13">
    <location>
        <begin position="2009"/>
        <end position="2019"/>
    </location>
</feature>
<sequence>MSESPQGQPDQQEKIVDYLRRVTSDLRRARRRIGELESKDNEPIAIVGMGCRLPGGVNSPESLWDLVRAESDAVSGFPTDRGWDLAALTGNGDGSSSTHEGGFLYDAAEFDPAFFGISPREATAMDPQQRLLLEVSWEALERAGIAPTALRGTRSGVFVGSYHWGAPSAGTATELHGHALTGTAASVLSGRLAYTLGLEGPAVTVDTACSSSLVALHLATQSLRSGESGIALIGGVTLLTEPSLFVEFSAQGGLAPDGRCKAFSDAADGTGWAEGVGVLVAERLSDAQRNGHPVLAVLRGSAVNQDGASNGLSAPNGPSQERVIQQALARTGLTAADIDAVEAHGTGTRLGDPIEAQALLATYGQAHTADQPLWLGSLKSNIGHAQAAAGVAGVIKMVMALRHGRLPRTLHADEPSSHVDWSAGTVRLLTEAREWPVTGRPRRAAVSSFGISGTNAHALLEQAPEPAPASDTVPDTAPGEPAAALPWIVSGHTERALRDQATALASRVETDPELRPQDVGHTLLSARALLERRAVVVAPDRTQLLTGTQALAAGHSAHSLVEGVADVAGRTVFVFPGQGSQWVGMGAQLLDESRVFAERVAECEVALGEFVEWSLVEVLRGVAGAPSLDRVDVVQPVSFAVMVGLAALWRAHGVVPDAVVGHSQGEIAAAVVSGGLSLRDGARVVALRSQAIGRALAGRGGMMSVALPVEEVEARLGEFDGRVSVAAVNGPGAVVVSGEPAALDALRTRLTEAGVRARRIAVDYASHSHQVEDLHEELRSALTELSPRAGEIPFFSTVTGDWLDTTELDAGYWFSNLRGRVRFADAVQGLLAAEHRAFVEVSSHPVLTMSVQDLIEAAAVPAVATGTLRRDQGGADRFLLSAAALFVRGVHVDWTGVFEGTGASRVDLPTYAFQRERYWQTPTAIDRPTSDAPMDAEFWAAVEQADVSALTAALGTDEASVAAILPGLTSWRRARSQRSTIDSWRYHVSWTPTAQVPRATLSGAWLVVTAEGIDDADVVGALEAHGAQVRRLVLDEDCTDRAVLGERLAGVVAEAGGCTGVVSVLADAEDDSARHPGLTRGLALSVALVQALGDAGVPAPLWFLTRGAFATGPSDPVTRPRQRQIAGVGWTAALEHPQRWGGTIDLPAALDDRTARRLAAALSGALGAEDQLAVRPTGTWARRIVRAGRPGGRPARTWTPRGTTLITGGSGTLAPQLTRWLAARGAEHVVLVSRRGAHAPGAPELVAELAESHTEVTPVACDITDRDAVGALLADLKADGRTVRTVLHAAATIELSALADTTVAEFADVVHAKVTGAQILDELLDDEELDDFVLYSSTAGMWGSGVHAAYVAGNAYLSALAERRRARGQRATSVHWGKWPDDRTRALADPHRIRRSGLEYLDPEVALTALQQVLDDDETVIGLMDIDWDTYHDVFTTGRPAHLFDQIPEVRRRLDRTAAAERTAPTADGLTARLAGLTDAEQDRLLRTLVRTEAAAVLGHSSAESLPERRAFRDLGFDSVTAVDLRNRLAAGTGLRLPSTMVFDHPNCAALAAFLKGAALGVPGTAAPRPGTAAGTPVDDDPIAVIGMGCRYPGGAGTPEELLRLALDGADVISEFPADRGWDAHGLYDPDPDRAGRTYSVQGGFLHDAAAFDPGFFGISPREALAMDPQQRLLLETAWEAVERAGIDPESLRGTPAGTFFGASYQDYATTVQNGTGESEAHMVTGTAASVLSGRVSYLLGLEGPAVTVDTACSSSLVALHLACQSLRTGESSLALAGGAAVMATPHAFVGFSRQRALAPDGRCKPFSDAADGMTLAEGVGVVLLERLSVARANGHRVLAVIRGSAVNQDGASNGLTAPNGPSQQRVIRQALANSGLTGADVDAVEAHGTGTKLGDPIEAQALLATYGQDRDAERPLLLGSVKSNIGHTQAAAGVAGVIKMVLAMEAGELPGTLHLDTPSRHVDWSAGAVQPLRGTIPWPETGRPRRAGVSSFGISGTNAHLILEQAPPTEPPATPAPPADADRPADTAAVVPWPLAAKSAAALRDQAARLLGTVERSPDLPPAAVGHALATTRAAFDHRAVVVGEQPTDFLRGLTALATGATTAGLVTGVAGPDPAGPVFVFPGQGSQWWGMGRELLATSVVFRTAVDDCADALAPYVDWSLHDVLAGEGDPDLLERVDVVQPALFAVMVALSALWRAHGVTPGAVVGHSQGEIAAACVAGALSLADAARVVALRSQALPQLSGRGGMMSVSAPVDRVVELLAPWREALSVAAVNGPSSVVVSGDADALDALHTACQEQGVRARRVSVDYASHGPHVEAVRDELARVLAPVRPRAPEVPFYSTVTGARVDDAAFDGAYWYTNLRQTVRMEEATRALLAAGHRLFVEVSPHPVLAAPIQETQEAVAAGTGGSAVVLGSLRRDEGGPRRFVTSLAEAHAHGAPVDWTTIFTHPDHPPVDLPTYPFQRRDFWPAPRAATAPTGGDAADTAFWQLVENQDLTALADELGVPADAEHPALGAVLPALSAWRAKAQARTRIDELRYHVQWTRIAEPAATRPTGRLLIAVPPDHADTPWVAAVLDALGADAVRFEAKGTDRAAWAAQIAQLVEDGAEFTGVVSLLAAVEEHHPDLASVPLGLGQTLVLVQALGDAGLTAPLWCLTRGAVTTGPDDPLDSPVQGSLWGLGRVVALEHPDRWGGLIDLPATLDGRAAHRLAGLLAEPAGEDQLAVRATGVRARRLVHATPATPRRENRWHGRGTCLITGGTGGIGGRIARWMAERGAAHLVLTSRRGPDAPGAAELRAELEALGARVTLAACDVADRAALTALLADLPADQPLSSVFHSAGVADGDAPVADLTLDQLDALLRAKLTAAHHLHDLTAGRDLDAFVLFSSGAAVWGSGGQPGYAAANAYLDALAAHRRGLGLPGASVAWGTWGEVGMATVPEVYERLHRQGVRAMAPDLAIGALQQMLEDGDTTLAVTLMDWEAFAPSFTAGRPSALFSTVPEAVRALHDDGDAVAGDAPTAPPLRRHLEELSAAERGRALVEAVRAEASATLGHANPDAVPAGRAFRDVGFDSVTAVELRNRLRTALGLPLPAALVFDHPTPTALAGHLGTLLFGTAPEAPGTGRPDDPDARIREALATVPLGRLRKAGLLDMVLKLADSEATDDPAPEAADPAESLDDMDAEALLRLATENSAN</sequence>
<dbReference type="Pfam" id="PF08990">
    <property type="entry name" value="Docking"/>
    <property type="match status" value="1"/>
</dbReference>
<dbReference type="PANTHER" id="PTHR43775">
    <property type="entry name" value="FATTY ACID SYNTHASE"/>
    <property type="match status" value="1"/>
</dbReference>
<evidence type="ECO:0000259" key="15">
    <source>
        <dbReference type="PROSITE" id="PS52004"/>
    </source>
</evidence>
<dbReference type="InterPro" id="IPR014030">
    <property type="entry name" value="Ketoacyl_synth_N"/>
</dbReference>
<evidence type="ECO:0000256" key="5">
    <source>
        <dbReference type="ARBA" id="ARBA00022679"/>
    </source>
</evidence>
<dbReference type="Gene3D" id="3.40.47.10">
    <property type="match status" value="2"/>
</dbReference>
<dbReference type="FunFam" id="3.40.47.10:FF:000019">
    <property type="entry name" value="Polyketide synthase type I"/>
    <property type="match status" value="2"/>
</dbReference>
<protein>
    <submittedName>
        <fullName evidence="16">Type I polyketide synthase</fullName>
    </submittedName>
</protein>
<dbReference type="InterPro" id="IPR016035">
    <property type="entry name" value="Acyl_Trfase/lysoPLipase"/>
</dbReference>
<dbReference type="Pfam" id="PF18369">
    <property type="entry name" value="PKS_DE"/>
    <property type="match status" value="2"/>
</dbReference>
<keyword evidence="6" id="KW-0521">NADP</keyword>
<dbReference type="SMART" id="SM00825">
    <property type="entry name" value="PKS_KS"/>
    <property type="match status" value="2"/>
</dbReference>
<evidence type="ECO:0000256" key="7">
    <source>
        <dbReference type="ARBA" id="ARBA00023194"/>
    </source>
</evidence>
<dbReference type="Gene3D" id="3.30.70.3290">
    <property type="match status" value="2"/>
</dbReference>
<dbReference type="PANTHER" id="PTHR43775:SF51">
    <property type="entry name" value="INACTIVE PHENOLPHTHIOCEROL SYNTHESIS POLYKETIDE SYNTHASE TYPE I PKS1-RELATED"/>
    <property type="match status" value="1"/>
</dbReference>
<evidence type="ECO:0000256" key="6">
    <source>
        <dbReference type="ARBA" id="ARBA00022857"/>
    </source>
</evidence>
<dbReference type="InterPro" id="IPR036736">
    <property type="entry name" value="ACP-like_sf"/>
</dbReference>
<dbReference type="Pfam" id="PF02801">
    <property type="entry name" value="Ketoacyl-synt_C"/>
    <property type="match status" value="2"/>
</dbReference>
<dbReference type="Gene3D" id="3.40.366.10">
    <property type="entry name" value="Malonyl-Coenzyme A Acyl Carrier Protein, domain 2"/>
    <property type="match status" value="2"/>
</dbReference>
<dbReference type="FunFam" id="3.40.366.10:FF:000002">
    <property type="entry name" value="Probable polyketide synthase 2"/>
    <property type="match status" value="2"/>
</dbReference>
<dbReference type="SMART" id="SM00823">
    <property type="entry name" value="PKS_PP"/>
    <property type="match status" value="2"/>
</dbReference>
<keyword evidence="4" id="KW-0597">Phosphoprotein</keyword>
<feature type="domain" description="Carrier" evidence="14">
    <location>
        <begin position="1484"/>
        <end position="1559"/>
    </location>
</feature>
<dbReference type="Gene3D" id="6.10.140.1830">
    <property type="match status" value="1"/>
</dbReference>
<evidence type="ECO:0000256" key="2">
    <source>
        <dbReference type="ARBA" id="ARBA00004792"/>
    </source>
</evidence>
<comment type="pathway">
    <text evidence="2">Antibiotic biosynthesis.</text>
</comment>
<evidence type="ECO:0000256" key="3">
    <source>
        <dbReference type="ARBA" id="ARBA00022450"/>
    </source>
</evidence>
<keyword evidence="3" id="KW-0596">Phosphopantetheine</keyword>
<dbReference type="Pfam" id="PF00698">
    <property type="entry name" value="Acyl_transf_1"/>
    <property type="match status" value="2"/>
</dbReference>
<dbReference type="SMART" id="SM00827">
    <property type="entry name" value="PKS_AT"/>
    <property type="match status" value="2"/>
</dbReference>
<dbReference type="InterPro" id="IPR020841">
    <property type="entry name" value="PKS_Beta-ketoAc_synthase_dom"/>
</dbReference>
<dbReference type="InterPro" id="IPR013968">
    <property type="entry name" value="PKS_KR"/>
</dbReference>
<dbReference type="InterPro" id="IPR041618">
    <property type="entry name" value="PKS_DE"/>
</dbReference>
<evidence type="ECO:0000256" key="10">
    <source>
        <dbReference type="ARBA" id="ARBA00050146"/>
    </source>
</evidence>
<comment type="subunit">
    <text evidence="12">Homodimer. Pikromycin PKS consists of a combination of multimodular (PikAI and PikAII) and monomodular (PikAIII and PikAIV) polypeptides each coding for a functional synthase subunit which participates in 1 (monomodular) or 2 (multimodular) of the six FAS-like elongation steps required for formation of the polyketide. Module 1, 2, 3, 4, 5, and 6 participating in biosynthesis steps 1, 2, 3, 4, 5, and 6, respectively.</text>
</comment>
<feature type="domain" description="Ketosynthase family 3 (KS3)" evidence="15">
    <location>
        <begin position="41"/>
        <end position="462"/>
    </location>
</feature>
<comment type="catalytic activity">
    <reaction evidence="11">
        <text>5 (S)-methylmalonyl-CoA + malonyl-CoA + 5 NADPH + 11 H(+) = 10-deoxymethynolide + 6 CO2 + 5 NADP(+) + 6 CoA + 2 H2O</text>
        <dbReference type="Rhea" id="RHEA:43056"/>
        <dbReference type="ChEBI" id="CHEBI:15377"/>
        <dbReference type="ChEBI" id="CHEBI:15378"/>
        <dbReference type="ChEBI" id="CHEBI:16526"/>
        <dbReference type="ChEBI" id="CHEBI:29461"/>
        <dbReference type="ChEBI" id="CHEBI:57287"/>
        <dbReference type="ChEBI" id="CHEBI:57327"/>
        <dbReference type="ChEBI" id="CHEBI:57384"/>
        <dbReference type="ChEBI" id="CHEBI:57783"/>
        <dbReference type="ChEBI" id="CHEBI:58349"/>
        <dbReference type="EC" id="2.3.1.239"/>
    </reaction>
</comment>
<accession>A0A6H0AC33</accession>
<evidence type="ECO:0000313" key="16">
    <source>
        <dbReference type="EMBL" id="QIS37309.1"/>
    </source>
</evidence>
<dbReference type="Pfam" id="PF00550">
    <property type="entry name" value="PP-binding"/>
    <property type="match status" value="2"/>
</dbReference>
<dbReference type="InterPro" id="IPR057326">
    <property type="entry name" value="KR_dom"/>
</dbReference>
<evidence type="ECO:0000256" key="4">
    <source>
        <dbReference type="ARBA" id="ARBA00022553"/>
    </source>
</evidence>
<feature type="region of interest" description="Disordered" evidence="13">
    <location>
        <begin position="2006"/>
        <end position="2026"/>
    </location>
</feature>
<comment type="catalytic activity">
    <reaction evidence="10">
        <text>6 (S)-methylmalonyl-CoA + malonyl-CoA + 5 NADPH + 12 H(+) = narbonolide + 7 CO2 + 5 NADP(+) + 7 CoA + 2 H2O</text>
        <dbReference type="Rhea" id="RHEA:42844"/>
        <dbReference type="ChEBI" id="CHEBI:15377"/>
        <dbReference type="ChEBI" id="CHEBI:15378"/>
        <dbReference type="ChEBI" id="CHEBI:16526"/>
        <dbReference type="ChEBI" id="CHEBI:29650"/>
        <dbReference type="ChEBI" id="CHEBI:57287"/>
        <dbReference type="ChEBI" id="CHEBI:57327"/>
        <dbReference type="ChEBI" id="CHEBI:57384"/>
        <dbReference type="ChEBI" id="CHEBI:57783"/>
        <dbReference type="ChEBI" id="CHEBI:58349"/>
        <dbReference type="EC" id="2.3.1.240"/>
    </reaction>
</comment>
<dbReference type="InterPro" id="IPR020806">
    <property type="entry name" value="PKS_PP-bd"/>
</dbReference>
<dbReference type="InterPro" id="IPR009081">
    <property type="entry name" value="PP-bd_ACP"/>
</dbReference>
<evidence type="ECO:0000256" key="1">
    <source>
        <dbReference type="ARBA" id="ARBA00001957"/>
    </source>
</evidence>
<dbReference type="InterPro" id="IPR014043">
    <property type="entry name" value="Acyl_transferase_dom"/>
</dbReference>
<dbReference type="PROSITE" id="PS50075">
    <property type="entry name" value="CARRIER"/>
    <property type="match status" value="2"/>
</dbReference>
<dbReference type="InterPro" id="IPR018201">
    <property type="entry name" value="Ketoacyl_synth_AS"/>
</dbReference>
<dbReference type="InterPro" id="IPR014031">
    <property type="entry name" value="Ketoacyl_synth_C"/>
</dbReference>
<dbReference type="SUPFAM" id="SSF55048">
    <property type="entry name" value="Probable ACP-binding domain of malonyl-CoA ACP transacylase"/>
    <property type="match status" value="2"/>
</dbReference>
<dbReference type="InterPro" id="IPR050091">
    <property type="entry name" value="PKS_NRPS_Biosynth_Enz"/>
</dbReference>
<keyword evidence="7" id="KW-0045">Antibiotic biosynthesis</keyword>
<feature type="domain" description="Carrier" evidence="14">
    <location>
        <begin position="3039"/>
        <end position="3114"/>
    </location>
</feature>
<dbReference type="Gene3D" id="3.40.50.720">
    <property type="entry name" value="NAD(P)-binding Rossmann-like Domain"/>
    <property type="match status" value="2"/>
</dbReference>
<dbReference type="SUPFAM" id="SSF53901">
    <property type="entry name" value="Thiolase-like"/>
    <property type="match status" value="2"/>
</dbReference>
<dbReference type="InterPro" id="IPR016039">
    <property type="entry name" value="Thiolase-like"/>
</dbReference>
<dbReference type="GO" id="GO:0033068">
    <property type="term" value="P:macrolide biosynthetic process"/>
    <property type="evidence" value="ECO:0007669"/>
    <property type="project" value="UniProtKB-ARBA"/>
</dbReference>
<dbReference type="SUPFAM" id="SSF52151">
    <property type="entry name" value="FabD/lysophospholipase-like"/>
    <property type="match status" value="2"/>
</dbReference>
<dbReference type="PROSITE" id="PS00012">
    <property type="entry name" value="PHOSPHOPANTETHEINE"/>
    <property type="match status" value="2"/>
</dbReference>
<feature type="domain" description="Ketosynthase family 3 (KS3)" evidence="15">
    <location>
        <begin position="1580"/>
        <end position="2006"/>
    </location>
</feature>
<dbReference type="NCBIfam" id="NF045894">
    <property type="entry name" value="PKS_plus_SDR"/>
    <property type="match status" value="2"/>
</dbReference>
<dbReference type="GO" id="GO:0006633">
    <property type="term" value="P:fatty acid biosynthetic process"/>
    <property type="evidence" value="ECO:0007669"/>
    <property type="project" value="InterPro"/>
</dbReference>
<evidence type="ECO:0000256" key="13">
    <source>
        <dbReference type="SAM" id="MobiDB-lite"/>
    </source>
</evidence>
<keyword evidence="8" id="KW-0511">Multifunctional enzyme</keyword>
<reference evidence="16" key="1">
    <citation type="submission" date="2019-10" db="EMBL/GenBank/DDBJ databases">
        <authorList>
            <person name="Kang Q."/>
            <person name="Ou Y."/>
            <person name="Sheng Y."/>
        </authorList>
    </citation>
    <scope>NUCLEOTIDE SEQUENCE</scope>
    <source>
        <strain evidence="16">CGMCC 4.1123</strain>
    </source>
</reference>
<dbReference type="SUPFAM" id="SSF47336">
    <property type="entry name" value="ACP-like"/>
    <property type="match status" value="2"/>
</dbReference>
<dbReference type="Pfam" id="PF08659">
    <property type="entry name" value="KR"/>
    <property type="match status" value="2"/>
</dbReference>
<keyword evidence="5" id="KW-0808">Transferase</keyword>
<dbReference type="SMART" id="SM01294">
    <property type="entry name" value="PKS_PP_betabranch"/>
    <property type="match status" value="2"/>
</dbReference>
<dbReference type="InterPro" id="IPR036291">
    <property type="entry name" value="NAD(P)-bd_dom_sf"/>
</dbReference>
<dbReference type="Pfam" id="PF16197">
    <property type="entry name" value="KAsynt_C_assoc"/>
    <property type="match status" value="2"/>
</dbReference>
<dbReference type="SUPFAM" id="SSF51735">
    <property type="entry name" value="NAD(P)-binding Rossmann-fold domains"/>
    <property type="match status" value="4"/>
</dbReference>
<evidence type="ECO:0000256" key="9">
    <source>
        <dbReference type="ARBA" id="ARBA00023315"/>
    </source>
</evidence>
<evidence type="ECO:0000256" key="12">
    <source>
        <dbReference type="ARBA" id="ARBA00064887"/>
    </source>
</evidence>
<dbReference type="Pfam" id="PF00109">
    <property type="entry name" value="ketoacyl-synt"/>
    <property type="match status" value="2"/>
</dbReference>
<evidence type="ECO:0000256" key="8">
    <source>
        <dbReference type="ARBA" id="ARBA00023268"/>
    </source>
</evidence>
<evidence type="ECO:0000259" key="14">
    <source>
        <dbReference type="PROSITE" id="PS50075"/>
    </source>
</evidence>
<name>A0A6H0AC33_9ACTN</name>
<dbReference type="InterPro" id="IPR032821">
    <property type="entry name" value="PKS_assoc"/>
</dbReference>
<dbReference type="InterPro" id="IPR006162">
    <property type="entry name" value="Ppantetheine_attach_site"/>
</dbReference>
<proteinExistence type="predicted"/>
<dbReference type="FunFam" id="1.10.1200.10:FF:000007">
    <property type="entry name" value="Probable polyketide synthase pks17"/>
    <property type="match status" value="2"/>
</dbReference>
<dbReference type="PROSITE" id="PS00606">
    <property type="entry name" value="KS3_1"/>
    <property type="match status" value="2"/>
</dbReference>
<dbReference type="GO" id="GO:0004315">
    <property type="term" value="F:3-oxoacyl-[acyl-carrier-protein] synthase activity"/>
    <property type="evidence" value="ECO:0007669"/>
    <property type="project" value="InterPro"/>
</dbReference>
<dbReference type="GO" id="GO:0004312">
    <property type="term" value="F:fatty acid synthase activity"/>
    <property type="evidence" value="ECO:0007669"/>
    <property type="project" value="TreeGrafter"/>
</dbReference>
<comment type="cofactor">
    <cofactor evidence="1">
        <name>pantetheine 4'-phosphate</name>
        <dbReference type="ChEBI" id="CHEBI:47942"/>
    </cofactor>
</comment>
<feature type="region of interest" description="Disordered" evidence="13">
    <location>
        <begin position="3161"/>
        <end position="3196"/>
    </location>
</feature>
<dbReference type="InterPro" id="IPR015083">
    <property type="entry name" value="NorB/c/GfsB-D-like_docking"/>
</dbReference>
<dbReference type="FunFam" id="3.40.50.720:FF:000550">
    <property type="entry name" value="AmphB polyketide synthase"/>
    <property type="match status" value="1"/>
</dbReference>
<keyword evidence="9" id="KW-0012">Acyltransferase</keyword>
<dbReference type="EMBL" id="MN619611">
    <property type="protein sequence ID" value="QIS37309.1"/>
    <property type="molecule type" value="Genomic_DNA"/>
</dbReference>
<dbReference type="InterPro" id="IPR001227">
    <property type="entry name" value="Ac_transferase_dom_sf"/>
</dbReference>
<dbReference type="InterPro" id="IPR016036">
    <property type="entry name" value="Malonyl_transacylase_ACP-bd"/>
</dbReference>
<dbReference type="PROSITE" id="PS52004">
    <property type="entry name" value="KS3_2"/>
    <property type="match status" value="2"/>
</dbReference>
<dbReference type="CDD" id="cd08952">
    <property type="entry name" value="KR_1_SDR_x"/>
    <property type="match status" value="2"/>
</dbReference>